<keyword evidence="4 10" id="KW-0863">Zinc-finger</keyword>
<keyword evidence="7" id="KW-0238">DNA-binding</keyword>
<evidence type="ECO:0000313" key="15">
    <source>
        <dbReference type="Proteomes" id="UP000261540"/>
    </source>
</evidence>
<dbReference type="PANTHER" id="PTHR24394">
    <property type="entry name" value="ZINC FINGER PROTEIN"/>
    <property type="match status" value="1"/>
</dbReference>
<evidence type="ECO:0000256" key="10">
    <source>
        <dbReference type="PROSITE-ProRule" id="PRU00042"/>
    </source>
</evidence>
<dbReference type="GO" id="GO:0003677">
    <property type="term" value="F:DNA binding"/>
    <property type="evidence" value="ECO:0007669"/>
    <property type="project" value="UniProtKB-KW"/>
</dbReference>
<keyword evidence="9" id="KW-0539">Nucleus</keyword>
<feature type="domain" description="C2H2-type" evidence="13">
    <location>
        <begin position="582"/>
        <end position="609"/>
    </location>
</feature>
<evidence type="ECO:0000259" key="12">
    <source>
        <dbReference type="PROSITE" id="PS50097"/>
    </source>
</evidence>
<dbReference type="PROSITE" id="PS50157">
    <property type="entry name" value="ZINC_FINGER_C2H2_2"/>
    <property type="match status" value="5"/>
</dbReference>
<evidence type="ECO:0000256" key="2">
    <source>
        <dbReference type="ARBA" id="ARBA00022723"/>
    </source>
</evidence>
<evidence type="ECO:0000256" key="8">
    <source>
        <dbReference type="ARBA" id="ARBA00023163"/>
    </source>
</evidence>
<evidence type="ECO:0000259" key="13">
    <source>
        <dbReference type="PROSITE" id="PS50157"/>
    </source>
</evidence>
<feature type="domain" description="C2H2-type" evidence="13">
    <location>
        <begin position="693"/>
        <end position="720"/>
    </location>
</feature>
<evidence type="ECO:0000256" key="3">
    <source>
        <dbReference type="ARBA" id="ARBA00022737"/>
    </source>
</evidence>
<dbReference type="Proteomes" id="UP000261540">
    <property type="component" value="Unplaced"/>
</dbReference>
<keyword evidence="8" id="KW-0804">Transcription</keyword>
<feature type="compositionally biased region" description="Low complexity" evidence="11">
    <location>
        <begin position="140"/>
        <end position="172"/>
    </location>
</feature>
<dbReference type="SUPFAM" id="SSF54695">
    <property type="entry name" value="POZ domain"/>
    <property type="match status" value="1"/>
</dbReference>
<dbReference type="SMART" id="SM00225">
    <property type="entry name" value="BTB"/>
    <property type="match status" value="1"/>
</dbReference>
<proteinExistence type="predicted"/>
<reference evidence="14" key="1">
    <citation type="submission" date="2025-08" db="UniProtKB">
        <authorList>
            <consortium name="Ensembl"/>
        </authorList>
    </citation>
    <scope>IDENTIFICATION</scope>
</reference>
<feature type="region of interest" description="Disordered" evidence="11">
    <location>
        <begin position="206"/>
        <end position="264"/>
    </location>
</feature>
<dbReference type="GO" id="GO:0005634">
    <property type="term" value="C:nucleus"/>
    <property type="evidence" value="ECO:0007669"/>
    <property type="project" value="UniProtKB-SubCell"/>
</dbReference>
<dbReference type="PROSITE" id="PS50097">
    <property type="entry name" value="BTB"/>
    <property type="match status" value="1"/>
</dbReference>
<protein>
    <submittedName>
        <fullName evidence="14">Zinc finger and BTB domain containing 39</fullName>
    </submittedName>
</protein>
<keyword evidence="6" id="KW-0805">Transcription regulation</keyword>
<evidence type="ECO:0000256" key="4">
    <source>
        <dbReference type="ARBA" id="ARBA00022771"/>
    </source>
</evidence>
<dbReference type="AlphaFoldDB" id="A0A3B3RD69"/>
<sequence length="800" mass="84919">MRIRLQGTGHAAGLLAELNRCRLSRCLCDVVLQVGGRSFPAHRAVLACAGTYFRGLFSGGGGASPTFTLDFVSPANFEKVLTFIYTAEILTDLIDVGVLYELAERLGVQQLVLACHATFPDLQSSNPSKGPAKPDLDQRTAPTSVCSSSAASSSSSSLSSSAGPSATPSSLSRDGASRAGRGHGAPFPPPQAPKAENEEFFVEYGQMSEEKLPEQRPAAEVADTVNGPARDVKVEQAEEGGGTGGRRGGESRVPSAPLSVSYPDSSAQLPVEACAPSSSCGDPLDGLQVSAVECGGADASEEPDVLFEDDEDAGRVRRQGDGSEAGDRWGRLSEEIIELSDDENYAEEDEVEEEDLVCLENGAGLGVGTRGPVEGPVACGACGKALPADVGAVTAHAETHVSDSGACQLCGATPVSRAARISHALSHVGVPLFSCDMCHLQFCSPAKLNRHRRQALAGIPLPQPNQFNSASQGPGGELQCAVCSKQLTKDFQAVREHLLVHLCVSSLRCAVCHLAQPSLCTLLWHTLTHLSLPIYTCPCCACCFLERPQLERHMVEHGEDGAAADRELGDCPVPGADALEDLRCFLCSQTFTSTSAFQYHLSLHTGEQPSSQTWQGKRKAEQALDYPSSCSSSSSLDAGSLGRLVAVGFGQPVGPGPPEKPPSGSLPGFPVGLLPDGNPGGPSAGAAPRVKWYRCRFCGKRFAHSGEFTYHLRIHTGEKPYQCKVCLRFFRGRSTMICHLKTHAGALMYRCTVCGLYFSTLKLVSSHMEQHKDSLPPDFNIEQTFMYNDHSKEPLSGLDS</sequence>
<evidence type="ECO:0000256" key="1">
    <source>
        <dbReference type="ARBA" id="ARBA00004123"/>
    </source>
</evidence>
<feature type="domain" description="BTB" evidence="12">
    <location>
        <begin position="28"/>
        <end position="93"/>
    </location>
</feature>
<dbReference type="GO" id="GO:0000981">
    <property type="term" value="F:DNA-binding transcription factor activity, RNA polymerase II-specific"/>
    <property type="evidence" value="ECO:0007669"/>
    <property type="project" value="TreeGrafter"/>
</dbReference>
<feature type="domain" description="C2H2-type" evidence="13">
    <location>
        <begin position="721"/>
        <end position="748"/>
    </location>
</feature>
<keyword evidence="3" id="KW-0677">Repeat</keyword>
<dbReference type="InterPro" id="IPR013087">
    <property type="entry name" value="Znf_C2H2_type"/>
</dbReference>
<feature type="region of interest" description="Disordered" evidence="11">
    <location>
        <begin position="310"/>
        <end position="330"/>
    </location>
</feature>
<feature type="domain" description="C2H2-type" evidence="13">
    <location>
        <begin position="535"/>
        <end position="562"/>
    </location>
</feature>
<dbReference type="OrthoDB" id="8908278at2759"/>
<feature type="domain" description="C2H2-type" evidence="13">
    <location>
        <begin position="749"/>
        <end position="776"/>
    </location>
</feature>
<keyword evidence="2" id="KW-0479">Metal-binding</keyword>
<dbReference type="InterPro" id="IPR011333">
    <property type="entry name" value="SKP1/BTB/POZ_sf"/>
</dbReference>
<dbReference type="SMART" id="SM00355">
    <property type="entry name" value="ZnF_C2H2"/>
    <property type="match status" value="9"/>
</dbReference>
<dbReference type="Pfam" id="PF00651">
    <property type="entry name" value="BTB"/>
    <property type="match status" value="1"/>
</dbReference>
<dbReference type="Gene3D" id="3.30.710.10">
    <property type="entry name" value="Potassium Channel Kv1.1, Chain A"/>
    <property type="match status" value="1"/>
</dbReference>
<dbReference type="PANTHER" id="PTHR24394:SF43">
    <property type="entry name" value="ZINC FINGER AND BTB DOMAIN CONTAINING 39"/>
    <property type="match status" value="1"/>
</dbReference>
<dbReference type="GO" id="GO:0008270">
    <property type="term" value="F:zinc ion binding"/>
    <property type="evidence" value="ECO:0007669"/>
    <property type="project" value="UniProtKB-KW"/>
</dbReference>
<dbReference type="FunFam" id="3.30.160.60:FF:000325">
    <property type="entry name" value="ZFP90 zinc finger protein"/>
    <property type="match status" value="1"/>
</dbReference>
<reference evidence="14" key="2">
    <citation type="submission" date="2025-09" db="UniProtKB">
        <authorList>
            <consortium name="Ensembl"/>
        </authorList>
    </citation>
    <scope>IDENTIFICATION</scope>
</reference>
<dbReference type="Gene3D" id="3.30.160.60">
    <property type="entry name" value="Classic Zinc Finger"/>
    <property type="match status" value="4"/>
</dbReference>
<dbReference type="InterPro" id="IPR000210">
    <property type="entry name" value="BTB/POZ_dom"/>
</dbReference>
<feature type="compositionally biased region" description="Basic and acidic residues" evidence="11">
    <location>
        <begin position="313"/>
        <end position="330"/>
    </location>
</feature>
<evidence type="ECO:0000256" key="5">
    <source>
        <dbReference type="ARBA" id="ARBA00022833"/>
    </source>
</evidence>
<dbReference type="GeneTree" id="ENSGT00940000160722"/>
<name>A0A3B3RD69_9TELE</name>
<dbReference type="SUPFAM" id="SSF57667">
    <property type="entry name" value="beta-beta-alpha zinc fingers"/>
    <property type="match status" value="3"/>
</dbReference>
<feature type="region of interest" description="Disordered" evidence="11">
    <location>
        <begin position="123"/>
        <end position="194"/>
    </location>
</feature>
<organism evidence="14 15">
    <name type="scientific">Paramormyrops kingsleyae</name>
    <dbReference type="NCBI Taxonomy" id="1676925"/>
    <lineage>
        <taxon>Eukaryota</taxon>
        <taxon>Metazoa</taxon>
        <taxon>Chordata</taxon>
        <taxon>Craniata</taxon>
        <taxon>Vertebrata</taxon>
        <taxon>Euteleostomi</taxon>
        <taxon>Actinopterygii</taxon>
        <taxon>Neopterygii</taxon>
        <taxon>Teleostei</taxon>
        <taxon>Osteoglossocephala</taxon>
        <taxon>Osteoglossomorpha</taxon>
        <taxon>Osteoglossiformes</taxon>
        <taxon>Mormyridae</taxon>
        <taxon>Paramormyrops</taxon>
    </lineage>
</organism>
<dbReference type="STRING" id="1676925.ENSPKIP00000016313"/>
<evidence type="ECO:0000256" key="6">
    <source>
        <dbReference type="ARBA" id="ARBA00023015"/>
    </source>
</evidence>
<dbReference type="Ensembl" id="ENSPKIT00000040802.1">
    <property type="protein sequence ID" value="ENSPKIP00000016313.1"/>
    <property type="gene ID" value="ENSPKIG00000002690.1"/>
</dbReference>
<evidence type="ECO:0000256" key="7">
    <source>
        <dbReference type="ARBA" id="ARBA00023125"/>
    </source>
</evidence>
<evidence type="ECO:0000256" key="9">
    <source>
        <dbReference type="ARBA" id="ARBA00023242"/>
    </source>
</evidence>
<evidence type="ECO:0000313" key="14">
    <source>
        <dbReference type="Ensembl" id="ENSPKIP00000016313.1"/>
    </source>
</evidence>
<keyword evidence="15" id="KW-1185">Reference proteome</keyword>
<comment type="subcellular location">
    <subcellularLocation>
        <location evidence="1">Nucleus</location>
    </subcellularLocation>
</comment>
<keyword evidence="5" id="KW-0862">Zinc</keyword>
<accession>A0A3B3RD69</accession>
<dbReference type="PROSITE" id="PS00028">
    <property type="entry name" value="ZINC_FINGER_C2H2_1"/>
    <property type="match status" value="5"/>
</dbReference>
<evidence type="ECO:0000256" key="11">
    <source>
        <dbReference type="SAM" id="MobiDB-lite"/>
    </source>
</evidence>
<dbReference type="InterPro" id="IPR036236">
    <property type="entry name" value="Znf_C2H2_sf"/>
</dbReference>